<organism evidence="2 3">
    <name type="scientific">Lyngbya aestuarii BL J</name>
    <dbReference type="NCBI Taxonomy" id="1348334"/>
    <lineage>
        <taxon>Bacteria</taxon>
        <taxon>Bacillati</taxon>
        <taxon>Cyanobacteriota</taxon>
        <taxon>Cyanophyceae</taxon>
        <taxon>Oscillatoriophycideae</taxon>
        <taxon>Oscillatoriales</taxon>
        <taxon>Microcoleaceae</taxon>
        <taxon>Lyngbya</taxon>
    </lineage>
</organism>
<sequence>MNTNQPGHCSLNPKSALQEEEESLESKASPTIITLAVVLLMSASTTLSIVSGNYTSPKLEDLETFSLSKEPAKPNVKTPSSAKVDIPKKNTEAEVDIPKKITDSAQSNRLERQLFQTLDQTWTIPVTQTSIYIVRVDETGAITAYAPINTIAQDNLENTPLPELIQPDSLAGSENATVNFAEFEVIFSDTGILEVQPRNLQQDKYF</sequence>
<proteinExistence type="predicted"/>
<dbReference type="RefSeq" id="WP_023066116.1">
    <property type="nucleotide sequence ID" value="NZ_AUZM01000019.1"/>
</dbReference>
<dbReference type="EMBL" id="AUZM01000019">
    <property type="protein sequence ID" value="ERT07637.1"/>
    <property type="molecule type" value="Genomic_DNA"/>
</dbReference>
<evidence type="ECO:0000256" key="1">
    <source>
        <dbReference type="SAM" id="MobiDB-lite"/>
    </source>
</evidence>
<keyword evidence="3" id="KW-1185">Reference proteome</keyword>
<evidence type="ECO:0000313" key="3">
    <source>
        <dbReference type="Proteomes" id="UP000017127"/>
    </source>
</evidence>
<dbReference type="OrthoDB" id="7916291at2"/>
<protein>
    <submittedName>
        <fullName evidence="2">Uncharacterized protein</fullName>
    </submittedName>
</protein>
<feature type="region of interest" description="Disordered" evidence="1">
    <location>
        <begin position="1"/>
        <end position="23"/>
    </location>
</feature>
<reference evidence="2 3" key="1">
    <citation type="journal article" date="2013" name="Front. Microbiol.">
        <title>Comparative genomic analyses of the cyanobacterium, Lyngbya aestuarii BL J, a powerful hydrogen producer.</title>
        <authorList>
            <person name="Kothari A."/>
            <person name="Vaughn M."/>
            <person name="Garcia-Pichel F."/>
        </authorList>
    </citation>
    <scope>NUCLEOTIDE SEQUENCE [LARGE SCALE GENOMIC DNA]</scope>
    <source>
        <strain evidence="2 3">BL J</strain>
    </source>
</reference>
<comment type="caution">
    <text evidence="2">The sequence shown here is derived from an EMBL/GenBank/DDBJ whole genome shotgun (WGS) entry which is preliminary data.</text>
</comment>
<name>U7QK41_9CYAN</name>
<accession>U7QK41</accession>
<dbReference type="Proteomes" id="UP000017127">
    <property type="component" value="Unassembled WGS sequence"/>
</dbReference>
<evidence type="ECO:0000313" key="2">
    <source>
        <dbReference type="EMBL" id="ERT07637.1"/>
    </source>
</evidence>
<dbReference type="AlphaFoldDB" id="U7QK41"/>
<gene>
    <name evidence="2" type="ORF">M595_2355</name>
</gene>